<dbReference type="PIRSF" id="PIRSF000099">
    <property type="entry name" value="Histidinol_dh"/>
    <property type="match status" value="1"/>
</dbReference>
<dbReference type="GO" id="GO:0051287">
    <property type="term" value="F:NAD binding"/>
    <property type="evidence" value="ECO:0007669"/>
    <property type="project" value="InterPro"/>
</dbReference>
<comment type="similarity">
    <text evidence="2">Belongs to the histidinol dehydrogenase family.</text>
</comment>
<dbReference type="GO" id="GO:0005829">
    <property type="term" value="C:cytosol"/>
    <property type="evidence" value="ECO:0007669"/>
    <property type="project" value="TreeGrafter"/>
</dbReference>
<dbReference type="EMBL" id="UINC01001638">
    <property type="protein sequence ID" value="SUZ85479.1"/>
    <property type="molecule type" value="Genomic_DNA"/>
</dbReference>
<dbReference type="CDD" id="cd06572">
    <property type="entry name" value="Histidinol_dh"/>
    <property type="match status" value="1"/>
</dbReference>
<dbReference type="GO" id="GO:0046872">
    <property type="term" value="F:metal ion binding"/>
    <property type="evidence" value="ECO:0007669"/>
    <property type="project" value="UniProtKB-KW"/>
</dbReference>
<dbReference type="Pfam" id="PF00815">
    <property type="entry name" value="Histidinol_dh"/>
    <property type="match status" value="1"/>
</dbReference>
<keyword evidence="4" id="KW-0862">Zinc</keyword>
<dbReference type="NCBIfam" id="TIGR00069">
    <property type="entry name" value="hisD"/>
    <property type="match status" value="1"/>
</dbReference>
<evidence type="ECO:0008006" key="7">
    <source>
        <dbReference type="Google" id="ProtNLM"/>
    </source>
</evidence>
<evidence type="ECO:0000256" key="4">
    <source>
        <dbReference type="ARBA" id="ARBA00022833"/>
    </source>
</evidence>
<dbReference type="Gene3D" id="1.20.5.1300">
    <property type="match status" value="1"/>
</dbReference>
<evidence type="ECO:0000313" key="6">
    <source>
        <dbReference type="EMBL" id="SUZ85479.1"/>
    </source>
</evidence>
<gene>
    <name evidence="6" type="ORF">METZ01_LOCUS38333</name>
</gene>
<dbReference type="Gene3D" id="3.40.50.1980">
    <property type="entry name" value="Nitrogenase molybdenum iron protein domain"/>
    <property type="match status" value="2"/>
</dbReference>
<proteinExistence type="inferred from homology"/>
<accession>A0A381R3T5</accession>
<dbReference type="SUPFAM" id="SSF53720">
    <property type="entry name" value="ALDH-like"/>
    <property type="match status" value="1"/>
</dbReference>
<dbReference type="InterPro" id="IPR012131">
    <property type="entry name" value="Hstdl_DH"/>
</dbReference>
<keyword evidence="5" id="KW-0560">Oxidoreductase</keyword>
<comment type="cofactor">
    <cofactor evidence="1">
        <name>Zn(2+)</name>
        <dbReference type="ChEBI" id="CHEBI:29105"/>
    </cofactor>
</comment>
<reference evidence="6" key="1">
    <citation type="submission" date="2018-05" db="EMBL/GenBank/DDBJ databases">
        <authorList>
            <person name="Lanie J.A."/>
            <person name="Ng W.-L."/>
            <person name="Kazmierczak K.M."/>
            <person name="Andrzejewski T.M."/>
            <person name="Davidsen T.M."/>
            <person name="Wayne K.J."/>
            <person name="Tettelin H."/>
            <person name="Glass J.I."/>
            <person name="Rusch D."/>
            <person name="Podicherti R."/>
            <person name="Tsui H.-C.T."/>
            <person name="Winkler M.E."/>
        </authorList>
    </citation>
    <scope>NUCLEOTIDE SEQUENCE</scope>
</reference>
<dbReference type="InterPro" id="IPR022695">
    <property type="entry name" value="Histidinol_DH_monofunct"/>
</dbReference>
<dbReference type="GO" id="GO:0004399">
    <property type="term" value="F:histidinol dehydrogenase activity"/>
    <property type="evidence" value="ECO:0007669"/>
    <property type="project" value="InterPro"/>
</dbReference>
<organism evidence="6">
    <name type="scientific">marine metagenome</name>
    <dbReference type="NCBI Taxonomy" id="408172"/>
    <lineage>
        <taxon>unclassified sequences</taxon>
        <taxon>metagenomes</taxon>
        <taxon>ecological metagenomes</taxon>
    </lineage>
</organism>
<keyword evidence="3" id="KW-0479">Metal-binding</keyword>
<evidence type="ECO:0000256" key="1">
    <source>
        <dbReference type="ARBA" id="ARBA00001947"/>
    </source>
</evidence>
<sequence>MLEPYRRVQGQAISTSIQRPLTGTLSSVLRRIDLRGENGPLTEQLPRPDLGEEAPLAAVRQLLGEVKENGDAAIRALTKRFDGVDIKDPIVEGEDLKKAWQSLDGALANALQVAHDRILYFHEQEAQQPHTVQQKGIEVTSIPQPVKRAGLYVPGGLASYPSTVLMTALPARAAGVEQLMLCTPPNPEGEVDAVVLASAYLCGITEVHKIGGVQAVAAMAYGTESITAVDVVAGPGNIWVATAKQEVAGVVGIASAFAGPSEIVIVADESCPSSSAAIDLALQAEHGPGGRAWLVTWDENYADEVVAALEQVVDLSPRRSETLSTLISDGYVCLVDGPEDAVGVANEIAPEHLQLMCADASQLAAEIRNAGAVFVGLWGPASIGDYLAGPSHVLPTSGTARFSGALTVNDFQKRMHIIDVSKTGFDAVLESVDALATAEGLWAHAASVRERERWAEHGVIS</sequence>
<name>A0A381R3T5_9ZZZZ</name>
<dbReference type="InterPro" id="IPR016161">
    <property type="entry name" value="Ald_DH/histidinol_DH"/>
</dbReference>
<protein>
    <recommendedName>
        <fullName evidence="7">Histidinol dehydrogenase</fullName>
    </recommendedName>
</protein>
<dbReference type="PRINTS" id="PR00083">
    <property type="entry name" value="HOLDHDRGNASE"/>
</dbReference>
<evidence type="ECO:0000256" key="5">
    <source>
        <dbReference type="ARBA" id="ARBA00023002"/>
    </source>
</evidence>
<evidence type="ECO:0000256" key="2">
    <source>
        <dbReference type="ARBA" id="ARBA00010178"/>
    </source>
</evidence>
<dbReference type="FunFam" id="3.40.50.1980:FF:000001">
    <property type="entry name" value="Histidinol dehydrogenase"/>
    <property type="match status" value="1"/>
</dbReference>
<dbReference type="PANTHER" id="PTHR21256">
    <property type="entry name" value="HISTIDINOL DEHYDROGENASE HDH"/>
    <property type="match status" value="1"/>
</dbReference>
<evidence type="ECO:0000256" key="3">
    <source>
        <dbReference type="ARBA" id="ARBA00022723"/>
    </source>
</evidence>
<dbReference type="AlphaFoldDB" id="A0A381R3T5"/>
<dbReference type="GO" id="GO:0000105">
    <property type="term" value="P:L-histidine biosynthetic process"/>
    <property type="evidence" value="ECO:0007669"/>
    <property type="project" value="InterPro"/>
</dbReference>
<dbReference type="PANTHER" id="PTHR21256:SF2">
    <property type="entry name" value="HISTIDINE BIOSYNTHESIS TRIFUNCTIONAL PROTEIN"/>
    <property type="match status" value="1"/>
</dbReference>